<evidence type="ECO:0000313" key="1">
    <source>
        <dbReference type="EMBL" id="TQD72734.1"/>
    </source>
</evidence>
<organism evidence="1 2">
    <name type="scientific">Malus baccata</name>
    <name type="common">Siberian crab apple</name>
    <name type="synonym">Pyrus baccata</name>
    <dbReference type="NCBI Taxonomy" id="106549"/>
    <lineage>
        <taxon>Eukaryota</taxon>
        <taxon>Viridiplantae</taxon>
        <taxon>Streptophyta</taxon>
        <taxon>Embryophyta</taxon>
        <taxon>Tracheophyta</taxon>
        <taxon>Spermatophyta</taxon>
        <taxon>Magnoliopsida</taxon>
        <taxon>eudicotyledons</taxon>
        <taxon>Gunneridae</taxon>
        <taxon>Pentapetalae</taxon>
        <taxon>rosids</taxon>
        <taxon>fabids</taxon>
        <taxon>Rosales</taxon>
        <taxon>Rosaceae</taxon>
        <taxon>Amygdaloideae</taxon>
        <taxon>Maleae</taxon>
        <taxon>Malus</taxon>
    </lineage>
</organism>
<protein>
    <submittedName>
        <fullName evidence="1">Uncharacterized protein</fullName>
    </submittedName>
</protein>
<sequence length="50" mass="5486">MGIFAHDALKSFVEALEKRDGGVLPADLFRFSVISAENDVLKFITADSDE</sequence>
<dbReference type="AlphaFoldDB" id="A0A540KES6"/>
<gene>
    <name evidence="1" type="ORF">C1H46_041725</name>
</gene>
<name>A0A540KES6_MALBA</name>
<evidence type="ECO:0000313" key="2">
    <source>
        <dbReference type="Proteomes" id="UP000315295"/>
    </source>
</evidence>
<reference evidence="1 2" key="1">
    <citation type="journal article" date="2019" name="G3 (Bethesda)">
        <title>Sequencing of a Wild Apple (Malus baccata) Genome Unravels the Differences Between Cultivated and Wild Apple Species Regarding Disease Resistance and Cold Tolerance.</title>
        <authorList>
            <person name="Chen X."/>
        </authorList>
    </citation>
    <scope>NUCLEOTIDE SEQUENCE [LARGE SCALE GENOMIC DNA]</scope>
    <source>
        <strain evidence="2">cv. Shandingzi</strain>
        <tissue evidence="1">Leaves</tissue>
    </source>
</reference>
<accession>A0A540KES6</accession>
<dbReference type="Proteomes" id="UP000315295">
    <property type="component" value="Unassembled WGS sequence"/>
</dbReference>
<proteinExistence type="predicted"/>
<keyword evidence="2" id="KW-1185">Reference proteome</keyword>
<comment type="caution">
    <text evidence="1">The sequence shown here is derived from an EMBL/GenBank/DDBJ whole genome shotgun (WGS) entry which is preliminary data.</text>
</comment>
<dbReference type="EMBL" id="VIEB01001370">
    <property type="protein sequence ID" value="TQD72734.1"/>
    <property type="molecule type" value="Genomic_DNA"/>
</dbReference>